<dbReference type="OrthoDB" id="2690153at2759"/>
<dbReference type="GO" id="GO:0071949">
    <property type="term" value="F:FAD binding"/>
    <property type="evidence" value="ECO:0007669"/>
    <property type="project" value="InterPro"/>
</dbReference>
<reference evidence="9 10" key="1">
    <citation type="journal article" date="2014" name="BMC Genomics">
        <title>Genome and secretome analysis of the hemibiotrophic fungal pathogen, Moniliophthora roreri, which causes frosty pod rot disease of cacao: mechanisms of the biotrophic and necrotrophic phases.</title>
        <authorList>
            <person name="Meinhardt L.W."/>
            <person name="Costa G.G.L."/>
            <person name="Thomazella D.P.T."/>
            <person name="Teixeira P.J.P.L."/>
            <person name="Carazzolle M.F."/>
            <person name="Schuster S.C."/>
            <person name="Carlson J.E."/>
            <person name="Guiltinan M.J."/>
            <person name="Mieczkowski P."/>
            <person name="Farmer A."/>
            <person name="Ramaraj T."/>
            <person name="Crozier J."/>
            <person name="Davis R.E."/>
            <person name="Shao J."/>
            <person name="Melnick R.L."/>
            <person name="Pereira G.A.G."/>
            <person name="Bailey B.A."/>
        </authorList>
    </citation>
    <scope>NUCLEOTIDE SEQUENCE [LARGE SCALE GENOMIC DNA]</scope>
    <source>
        <strain evidence="9 10">MCA 2997</strain>
    </source>
</reference>
<accession>V2YEE2</accession>
<keyword evidence="4" id="KW-0274">FAD</keyword>
<feature type="domain" description="FAD-binding" evidence="8">
    <location>
        <begin position="5"/>
        <end position="344"/>
    </location>
</feature>
<feature type="compositionally biased region" description="Basic and acidic residues" evidence="6">
    <location>
        <begin position="391"/>
        <end position="414"/>
    </location>
</feature>
<evidence type="ECO:0000256" key="1">
    <source>
        <dbReference type="ARBA" id="ARBA00001974"/>
    </source>
</evidence>
<dbReference type="InterPro" id="IPR038220">
    <property type="entry name" value="PHOX_C_sf"/>
</dbReference>
<evidence type="ECO:0000256" key="5">
    <source>
        <dbReference type="ARBA" id="ARBA00023002"/>
    </source>
</evidence>
<keyword evidence="7" id="KW-0812">Transmembrane</keyword>
<dbReference type="Pfam" id="PF01494">
    <property type="entry name" value="FAD_binding_3"/>
    <property type="match status" value="1"/>
</dbReference>
<dbReference type="Gene3D" id="3.50.50.60">
    <property type="entry name" value="FAD/NAD(P)-binding domain"/>
    <property type="match status" value="1"/>
</dbReference>
<evidence type="ECO:0000256" key="7">
    <source>
        <dbReference type="SAM" id="Phobius"/>
    </source>
</evidence>
<dbReference type="SUPFAM" id="SSF51905">
    <property type="entry name" value="FAD/NAD(P)-binding domain"/>
    <property type="match status" value="1"/>
</dbReference>
<keyword evidence="10" id="KW-1185">Reference proteome</keyword>
<comment type="cofactor">
    <cofactor evidence="1">
        <name>FAD</name>
        <dbReference type="ChEBI" id="CHEBI:57692"/>
    </cofactor>
</comment>
<evidence type="ECO:0000256" key="4">
    <source>
        <dbReference type="ARBA" id="ARBA00022827"/>
    </source>
</evidence>
<dbReference type="PRINTS" id="PR00420">
    <property type="entry name" value="RNGMNOXGNASE"/>
</dbReference>
<dbReference type="Gene3D" id="3.40.30.20">
    <property type="match status" value="1"/>
</dbReference>
<dbReference type="InterPro" id="IPR036188">
    <property type="entry name" value="FAD/NAD-bd_sf"/>
</dbReference>
<feature type="transmembrane region" description="Helical" evidence="7">
    <location>
        <begin position="7"/>
        <end position="24"/>
    </location>
</feature>
<keyword evidence="9" id="KW-0503">Monooxygenase</keyword>
<evidence type="ECO:0000259" key="8">
    <source>
        <dbReference type="Pfam" id="PF01494"/>
    </source>
</evidence>
<dbReference type="Gene3D" id="3.30.70.2450">
    <property type="match status" value="1"/>
</dbReference>
<dbReference type="AlphaFoldDB" id="V2YEE2"/>
<dbReference type="PANTHER" id="PTHR43004:SF19">
    <property type="entry name" value="BINDING MONOOXYGENASE, PUTATIVE (JCVI)-RELATED"/>
    <property type="match status" value="1"/>
</dbReference>
<evidence type="ECO:0000313" key="10">
    <source>
        <dbReference type="Proteomes" id="UP000017559"/>
    </source>
</evidence>
<dbReference type="HOGENOM" id="CLU_009665_20_3_1"/>
<keyword evidence="5" id="KW-0560">Oxidoreductase</keyword>
<proteinExistence type="inferred from homology"/>
<feature type="region of interest" description="Disordered" evidence="6">
    <location>
        <begin position="389"/>
        <end position="418"/>
    </location>
</feature>
<dbReference type="InterPro" id="IPR002938">
    <property type="entry name" value="FAD-bd"/>
</dbReference>
<keyword evidence="3" id="KW-0285">Flavoprotein</keyword>
<keyword evidence="7" id="KW-0472">Membrane</keyword>
<name>V2YEE2_MONRO</name>
<dbReference type="Proteomes" id="UP000017559">
    <property type="component" value="Unassembled WGS sequence"/>
</dbReference>
<dbReference type="InterPro" id="IPR050641">
    <property type="entry name" value="RIFMO-like"/>
</dbReference>
<organism evidence="9 10">
    <name type="scientific">Moniliophthora roreri (strain MCA 2997)</name>
    <name type="common">Cocoa frosty pod rot fungus</name>
    <name type="synonym">Crinipellis roreri</name>
    <dbReference type="NCBI Taxonomy" id="1381753"/>
    <lineage>
        <taxon>Eukaryota</taxon>
        <taxon>Fungi</taxon>
        <taxon>Dikarya</taxon>
        <taxon>Basidiomycota</taxon>
        <taxon>Agaricomycotina</taxon>
        <taxon>Agaricomycetes</taxon>
        <taxon>Agaricomycetidae</taxon>
        <taxon>Agaricales</taxon>
        <taxon>Marasmiineae</taxon>
        <taxon>Marasmiaceae</taxon>
        <taxon>Moniliophthora</taxon>
    </lineage>
</organism>
<evidence type="ECO:0000256" key="2">
    <source>
        <dbReference type="ARBA" id="ARBA00007801"/>
    </source>
</evidence>
<comment type="similarity">
    <text evidence="2">Belongs to the PheA/TfdB FAD monooxygenase family.</text>
</comment>
<gene>
    <name evidence="9" type="ORF">Moror_7873</name>
</gene>
<evidence type="ECO:0000256" key="6">
    <source>
        <dbReference type="SAM" id="MobiDB-lite"/>
    </source>
</evidence>
<dbReference type="KEGG" id="mrr:Moror_7873"/>
<evidence type="ECO:0000313" key="9">
    <source>
        <dbReference type="EMBL" id="ESK90064.1"/>
    </source>
</evidence>
<dbReference type="PANTHER" id="PTHR43004">
    <property type="entry name" value="TRK SYSTEM POTASSIUM UPTAKE PROTEIN"/>
    <property type="match status" value="1"/>
</dbReference>
<sequence>MTSNADVLIVGAGPAGLALALLLLKNGISVRIIEKGNSLSVGQRGATIHPRTLELYKILGILPEVEKRMVHTPDLKIFTSPEGDGPIKEVGILPFMEEQPQYHRINSYQFGQDTHQGLLRDEIAKYGCLVEFNTPLESFEAHSNSVTACISGETATFNWLVGADGARSTVRKQLGLPFHGQSHAPSLACGDIEVKGMANDLWYIWGDTSHKMLSLRSFQVDGRQLGFFMMGGAKVDTVRAAESRDNLVETLYDIIGQRSIEFGDLIACGVWKANVRMIDKFGEGRVFLVGGKCPTGGQGMNAAVQDSFNLAWKLALVHKGASPPNLLQSYSTERVPVIAAILDMSTEIMRRNFAQDKKVESSNWSRGFEVRQLGVNYRNSTIVVDQVTPTSKDENADPFRAGLDGRTRGGDRAPEAPNLIDPEGRVWSVYDFLDVTTHTILFFTPGSTFVTGYPPHFVKHWLIYPQGSSLDGDERAVVDRDGYAYKHYQVQQGETRIVIIRPDGYIGALLETEEDIPFYFRYIFSS</sequence>
<dbReference type="GO" id="GO:0016709">
    <property type="term" value="F:oxidoreductase activity, acting on paired donors, with incorporation or reduction of molecular oxygen, NAD(P)H as one donor, and incorporation of one atom of oxygen"/>
    <property type="evidence" value="ECO:0007669"/>
    <property type="project" value="UniProtKB-ARBA"/>
</dbReference>
<dbReference type="InterPro" id="IPR036249">
    <property type="entry name" value="Thioredoxin-like_sf"/>
</dbReference>
<comment type="caution">
    <text evidence="9">The sequence shown here is derived from an EMBL/GenBank/DDBJ whole genome shotgun (WGS) entry which is preliminary data.</text>
</comment>
<evidence type="ECO:0000256" key="3">
    <source>
        <dbReference type="ARBA" id="ARBA00022630"/>
    </source>
</evidence>
<dbReference type="SUPFAM" id="SSF52833">
    <property type="entry name" value="Thioredoxin-like"/>
    <property type="match status" value="1"/>
</dbReference>
<protein>
    <submittedName>
        <fullName evidence="9">Monooxygenase</fullName>
    </submittedName>
</protein>
<dbReference type="EMBL" id="AWSO01000477">
    <property type="protein sequence ID" value="ESK90064.1"/>
    <property type="molecule type" value="Genomic_DNA"/>
</dbReference>
<keyword evidence="7" id="KW-1133">Transmembrane helix</keyword>